<protein>
    <submittedName>
        <fullName evidence="11">Cytochrome c6</fullName>
    </submittedName>
</protein>
<evidence type="ECO:0000256" key="5">
    <source>
        <dbReference type="ARBA" id="ARBA00022723"/>
    </source>
</evidence>
<evidence type="ECO:0000313" key="11">
    <source>
        <dbReference type="EMBL" id="AKH42193.1"/>
    </source>
</evidence>
<feature type="chain" id="PRO_5002517731" evidence="9">
    <location>
        <begin position="36"/>
        <end position="124"/>
    </location>
</feature>
<comment type="cofactor">
    <cofactor evidence="1">
        <name>heme c</name>
        <dbReference type="ChEBI" id="CHEBI:61717"/>
    </cofactor>
</comment>
<accession>A0A0F7KNV6</accession>
<dbReference type="STRING" id="1267766.WYH_01147"/>
<name>A0A0F7KNV6_9SPHN</name>
<feature type="domain" description="Cytochrome c" evidence="10">
    <location>
        <begin position="45"/>
        <end position="123"/>
    </location>
</feature>
<dbReference type="OrthoDB" id="9805828at2"/>
<keyword evidence="4" id="KW-0679">Respiratory chain</keyword>
<reference evidence="11" key="1">
    <citation type="submission" date="2015-05" db="EMBL/GenBank/DDBJ databases">
        <title>The complete genome of Altererythrobacter atlanticus strain 26DY36.</title>
        <authorList>
            <person name="Wu Y.-H."/>
            <person name="Cheng H."/>
            <person name="Wu X.-W."/>
        </authorList>
    </citation>
    <scope>NUCLEOTIDE SEQUENCE [LARGE SCALE GENOMIC DNA]</scope>
    <source>
        <strain evidence="11">26DY36</strain>
    </source>
</reference>
<dbReference type="Pfam" id="PF13442">
    <property type="entry name" value="Cytochrome_CBB3"/>
    <property type="match status" value="1"/>
</dbReference>
<proteinExistence type="predicted"/>
<dbReference type="PRINTS" id="PR00605">
    <property type="entry name" value="CYTCHROMECIC"/>
</dbReference>
<keyword evidence="7 8" id="KW-0408">Iron</keyword>
<dbReference type="GO" id="GO:0005506">
    <property type="term" value="F:iron ion binding"/>
    <property type="evidence" value="ECO:0007669"/>
    <property type="project" value="InterPro"/>
</dbReference>
<evidence type="ECO:0000256" key="8">
    <source>
        <dbReference type="PROSITE-ProRule" id="PRU00433"/>
    </source>
</evidence>
<evidence type="ECO:0000256" key="4">
    <source>
        <dbReference type="ARBA" id="ARBA00022660"/>
    </source>
</evidence>
<evidence type="ECO:0000256" key="9">
    <source>
        <dbReference type="SAM" id="SignalP"/>
    </source>
</evidence>
<evidence type="ECO:0000256" key="1">
    <source>
        <dbReference type="ARBA" id="ARBA00001926"/>
    </source>
</evidence>
<keyword evidence="2" id="KW-0813">Transport</keyword>
<keyword evidence="12" id="KW-1185">Reference proteome</keyword>
<sequence>MDRMAFNAGKLSKAGLAAIGLAVMAIPATSAFASAEDPTAKLSEEQAEQARQIFTDWSCGQCHSLSDAGGVGHIGPAFDGNDGLTHDFVVGRITNGQGAMPGFGGQLTDEEIDLLSKYIVQAKK</sequence>
<dbReference type="PATRIC" id="fig|1267766.3.peg.1153"/>
<evidence type="ECO:0000313" key="12">
    <source>
        <dbReference type="Proteomes" id="UP000034392"/>
    </source>
</evidence>
<dbReference type="InterPro" id="IPR008168">
    <property type="entry name" value="Cyt_C_IC"/>
</dbReference>
<keyword evidence="3 8" id="KW-0349">Heme</keyword>
<evidence type="ECO:0000256" key="3">
    <source>
        <dbReference type="ARBA" id="ARBA00022617"/>
    </source>
</evidence>
<dbReference type="KEGG" id="aay:WYH_01147"/>
<dbReference type="InterPro" id="IPR009056">
    <property type="entry name" value="Cyt_c-like_dom"/>
</dbReference>
<dbReference type="SUPFAM" id="SSF46626">
    <property type="entry name" value="Cytochrome c"/>
    <property type="match status" value="1"/>
</dbReference>
<organism evidence="11 12">
    <name type="scientific">Croceibacterium atlanticum</name>
    <dbReference type="NCBI Taxonomy" id="1267766"/>
    <lineage>
        <taxon>Bacteria</taxon>
        <taxon>Pseudomonadati</taxon>
        <taxon>Pseudomonadota</taxon>
        <taxon>Alphaproteobacteria</taxon>
        <taxon>Sphingomonadales</taxon>
        <taxon>Erythrobacteraceae</taxon>
        <taxon>Croceibacterium</taxon>
    </lineage>
</organism>
<feature type="signal peptide" evidence="9">
    <location>
        <begin position="1"/>
        <end position="35"/>
    </location>
</feature>
<evidence type="ECO:0000256" key="6">
    <source>
        <dbReference type="ARBA" id="ARBA00022982"/>
    </source>
</evidence>
<dbReference type="PROSITE" id="PS51007">
    <property type="entry name" value="CYTC"/>
    <property type="match status" value="1"/>
</dbReference>
<dbReference type="InterPro" id="IPR036909">
    <property type="entry name" value="Cyt_c-like_dom_sf"/>
</dbReference>
<dbReference type="Proteomes" id="UP000034392">
    <property type="component" value="Chromosome"/>
</dbReference>
<dbReference type="Gene3D" id="1.10.760.10">
    <property type="entry name" value="Cytochrome c-like domain"/>
    <property type="match status" value="1"/>
</dbReference>
<evidence type="ECO:0000256" key="7">
    <source>
        <dbReference type="ARBA" id="ARBA00023004"/>
    </source>
</evidence>
<dbReference type="EMBL" id="CP011452">
    <property type="protein sequence ID" value="AKH42193.1"/>
    <property type="molecule type" value="Genomic_DNA"/>
</dbReference>
<evidence type="ECO:0000259" key="10">
    <source>
        <dbReference type="PROSITE" id="PS51007"/>
    </source>
</evidence>
<keyword evidence="5 8" id="KW-0479">Metal-binding</keyword>
<gene>
    <name evidence="11" type="primary">petJ_1</name>
    <name evidence="11" type="ORF">WYH_01147</name>
</gene>
<keyword evidence="6" id="KW-0249">Electron transport</keyword>
<evidence type="ECO:0000256" key="2">
    <source>
        <dbReference type="ARBA" id="ARBA00022448"/>
    </source>
</evidence>
<dbReference type="AlphaFoldDB" id="A0A0F7KNV6"/>
<keyword evidence="9" id="KW-0732">Signal</keyword>
<dbReference type="GO" id="GO:0020037">
    <property type="term" value="F:heme binding"/>
    <property type="evidence" value="ECO:0007669"/>
    <property type="project" value="InterPro"/>
</dbReference>
<dbReference type="GO" id="GO:0009055">
    <property type="term" value="F:electron transfer activity"/>
    <property type="evidence" value="ECO:0007669"/>
    <property type="project" value="InterPro"/>
</dbReference>